<name>A0AAV3RZR1_LITER</name>
<reference evidence="1 2" key="1">
    <citation type="submission" date="2024-01" db="EMBL/GenBank/DDBJ databases">
        <title>The complete chloroplast genome sequence of Lithospermum erythrorhizon: insights into the phylogenetic relationship among Boraginaceae species and the maternal lineages of purple gromwells.</title>
        <authorList>
            <person name="Okada T."/>
            <person name="Watanabe K."/>
        </authorList>
    </citation>
    <scope>NUCLEOTIDE SEQUENCE [LARGE SCALE GENOMIC DNA]</scope>
</reference>
<sequence length="146" mass="15551">MDYVTSVSYSILVNGNQSGFIKTGRGLRQGDPPSPYLFIICTEGLISLLNNACVAGELQGISLGANTPTFSHIMFAMIRQLINPQKSTVQFSPNVSGELRAAITDILGIPEVATHGKYLGLPTPLGTSKEEISSSILNRVKAKVEG</sequence>
<dbReference type="EMBL" id="BAABME010013599">
    <property type="protein sequence ID" value="GAA0186340.1"/>
    <property type="molecule type" value="Genomic_DNA"/>
</dbReference>
<dbReference type="AlphaFoldDB" id="A0AAV3RZR1"/>
<dbReference type="Proteomes" id="UP001454036">
    <property type="component" value="Unassembled WGS sequence"/>
</dbReference>
<evidence type="ECO:0000313" key="2">
    <source>
        <dbReference type="Proteomes" id="UP001454036"/>
    </source>
</evidence>
<evidence type="ECO:0008006" key="3">
    <source>
        <dbReference type="Google" id="ProtNLM"/>
    </source>
</evidence>
<proteinExistence type="predicted"/>
<evidence type="ECO:0000313" key="1">
    <source>
        <dbReference type="EMBL" id="GAA0186340.1"/>
    </source>
</evidence>
<dbReference type="InterPro" id="IPR052343">
    <property type="entry name" value="Retrotransposon-Effector_Assoc"/>
</dbReference>
<accession>A0AAV3RZR1</accession>
<dbReference type="PANTHER" id="PTHR46890:SF48">
    <property type="entry name" value="RNA-DIRECTED DNA POLYMERASE"/>
    <property type="match status" value="1"/>
</dbReference>
<keyword evidence="2" id="KW-1185">Reference proteome</keyword>
<gene>
    <name evidence="1" type="ORF">LIER_33628</name>
</gene>
<protein>
    <recommendedName>
        <fullName evidence="3">Reverse transcriptase</fullName>
    </recommendedName>
</protein>
<comment type="caution">
    <text evidence="1">The sequence shown here is derived from an EMBL/GenBank/DDBJ whole genome shotgun (WGS) entry which is preliminary data.</text>
</comment>
<organism evidence="1 2">
    <name type="scientific">Lithospermum erythrorhizon</name>
    <name type="common">Purple gromwell</name>
    <name type="synonym">Lithospermum officinale var. erythrorhizon</name>
    <dbReference type="NCBI Taxonomy" id="34254"/>
    <lineage>
        <taxon>Eukaryota</taxon>
        <taxon>Viridiplantae</taxon>
        <taxon>Streptophyta</taxon>
        <taxon>Embryophyta</taxon>
        <taxon>Tracheophyta</taxon>
        <taxon>Spermatophyta</taxon>
        <taxon>Magnoliopsida</taxon>
        <taxon>eudicotyledons</taxon>
        <taxon>Gunneridae</taxon>
        <taxon>Pentapetalae</taxon>
        <taxon>asterids</taxon>
        <taxon>lamiids</taxon>
        <taxon>Boraginales</taxon>
        <taxon>Boraginaceae</taxon>
        <taxon>Boraginoideae</taxon>
        <taxon>Lithospermeae</taxon>
        <taxon>Lithospermum</taxon>
    </lineage>
</organism>
<dbReference type="PANTHER" id="PTHR46890">
    <property type="entry name" value="NON-LTR RETROLELEMENT REVERSE TRANSCRIPTASE-LIKE PROTEIN-RELATED"/>
    <property type="match status" value="1"/>
</dbReference>